<feature type="domain" description="PPIase cyclophilin-type" evidence="4">
    <location>
        <begin position="32"/>
        <end position="194"/>
    </location>
</feature>
<protein>
    <recommendedName>
        <fullName evidence="3">Peptidyl-prolyl cis-trans isomerase</fullName>
        <shortName evidence="3">PPIase</shortName>
        <ecNumber evidence="3">5.2.1.8</ecNumber>
    </recommendedName>
</protein>
<evidence type="ECO:0000256" key="3">
    <source>
        <dbReference type="RuleBase" id="RU363019"/>
    </source>
</evidence>
<dbReference type="Gene3D" id="2.40.100.10">
    <property type="entry name" value="Cyclophilin-like"/>
    <property type="match status" value="1"/>
</dbReference>
<dbReference type="STRING" id="349064.SAMN05660429_00204"/>
<dbReference type="InterPro" id="IPR044665">
    <property type="entry name" value="E_coli_cyclophilin_A-like"/>
</dbReference>
<dbReference type="InterPro" id="IPR029000">
    <property type="entry name" value="Cyclophilin-like_dom_sf"/>
</dbReference>
<name>A0A1H9YFG1_THASX</name>
<comment type="catalytic activity">
    <reaction evidence="3">
        <text>[protein]-peptidylproline (omega=180) = [protein]-peptidylproline (omega=0)</text>
        <dbReference type="Rhea" id="RHEA:16237"/>
        <dbReference type="Rhea" id="RHEA-COMP:10747"/>
        <dbReference type="Rhea" id="RHEA-COMP:10748"/>
        <dbReference type="ChEBI" id="CHEBI:83833"/>
        <dbReference type="ChEBI" id="CHEBI:83834"/>
        <dbReference type="EC" id="5.2.1.8"/>
    </reaction>
</comment>
<gene>
    <name evidence="5" type="ORF">SAMN05660429_00204</name>
</gene>
<sequence length="198" mass="22171">MKNIIFIACLVLTAFSASATQKKNLAIDPDNLYPQVKIETSMGTMIVELDRVRAPITVDNFLTYVVQGEYNGTIFHRVEADFVVQGGGFTKDYMVKRDKGNIFNESGNGLKNTFGTIAMARESAPHSANRQFFFNLGDNKSLDPGRRWGYAVFGMIVEGDEVLEKMAQVKTDYNDYVGWENVPIEPIVITKVTLLRAQ</sequence>
<feature type="chain" id="PRO_5011330629" description="Peptidyl-prolyl cis-trans isomerase" evidence="3">
    <location>
        <begin position="20"/>
        <end position="198"/>
    </location>
</feature>
<dbReference type="EMBL" id="FOHK01000001">
    <property type="protein sequence ID" value="SES67665.1"/>
    <property type="molecule type" value="Genomic_DNA"/>
</dbReference>
<dbReference type="AlphaFoldDB" id="A0A1H9YFG1"/>
<keyword evidence="6" id="KW-1185">Reference proteome</keyword>
<dbReference type="RefSeq" id="WP_093326911.1">
    <property type="nucleotide sequence ID" value="NZ_AP027363.1"/>
</dbReference>
<keyword evidence="1 3" id="KW-0697">Rotamase</keyword>
<evidence type="ECO:0000256" key="1">
    <source>
        <dbReference type="ARBA" id="ARBA00023110"/>
    </source>
</evidence>
<feature type="signal peptide" evidence="3">
    <location>
        <begin position="1"/>
        <end position="19"/>
    </location>
</feature>
<keyword evidence="2 3" id="KW-0413">Isomerase</keyword>
<dbReference type="GO" id="GO:0003755">
    <property type="term" value="F:peptidyl-prolyl cis-trans isomerase activity"/>
    <property type="evidence" value="ECO:0007669"/>
    <property type="project" value="UniProtKB-UniRule"/>
</dbReference>
<dbReference type="PROSITE" id="PS50072">
    <property type="entry name" value="CSA_PPIASE_2"/>
    <property type="match status" value="1"/>
</dbReference>
<keyword evidence="3" id="KW-0732">Signal</keyword>
<reference evidence="5 6" key="1">
    <citation type="submission" date="2016-10" db="EMBL/GenBank/DDBJ databases">
        <authorList>
            <person name="de Groot N.N."/>
        </authorList>
    </citation>
    <scope>NUCLEOTIDE SEQUENCE [LARGE SCALE GENOMIC DNA]</scope>
    <source>
        <strain evidence="5 6">DSM 19706</strain>
    </source>
</reference>
<comment type="function">
    <text evidence="3">PPIases accelerate the folding of proteins. It catalyzes the cis-trans isomerization of proline imidic peptide bonds in oligopeptides.</text>
</comment>
<dbReference type="PRINTS" id="PR00153">
    <property type="entry name" value="CSAPPISMRASE"/>
</dbReference>
<organism evidence="5 6">
    <name type="scientific">Thalassotalea agarivorans</name>
    <name type="common">Thalassomonas agarivorans</name>
    <dbReference type="NCBI Taxonomy" id="349064"/>
    <lineage>
        <taxon>Bacteria</taxon>
        <taxon>Pseudomonadati</taxon>
        <taxon>Pseudomonadota</taxon>
        <taxon>Gammaproteobacteria</taxon>
        <taxon>Alteromonadales</taxon>
        <taxon>Colwelliaceae</taxon>
        <taxon>Thalassotalea</taxon>
    </lineage>
</organism>
<accession>A0A1H9YFG1</accession>
<evidence type="ECO:0000313" key="6">
    <source>
        <dbReference type="Proteomes" id="UP000199308"/>
    </source>
</evidence>
<proteinExistence type="inferred from homology"/>
<dbReference type="PANTHER" id="PTHR43246">
    <property type="entry name" value="PEPTIDYL-PROLYL CIS-TRANS ISOMERASE CYP38, CHLOROPLASTIC"/>
    <property type="match status" value="1"/>
</dbReference>
<dbReference type="Pfam" id="PF00160">
    <property type="entry name" value="Pro_isomerase"/>
    <property type="match status" value="1"/>
</dbReference>
<comment type="similarity">
    <text evidence="3">Belongs to the cyclophilin-type PPIase family.</text>
</comment>
<dbReference type="EC" id="5.2.1.8" evidence="3"/>
<evidence type="ECO:0000259" key="4">
    <source>
        <dbReference type="PROSITE" id="PS50072"/>
    </source>
</evidence>
<dbReference type="OrthoDB" id="9807797at2"/>
<dbReference type="SUPFAM" id="SSF50891">
    <property type="entry name" value="Cyclophilin-like"/>
    <property type="match status" value="1"/>
</dbReference>
<evidence type="ECO:0000313" key="5">
    <source>
        <dbReference type="EMBL" id="SES67665.1"/>
    </source>
</evidence>
<evidence type="ECO:0000256" key="2">
    <source>
        <dbReference type="ARBA" id="ARBA00023235"/>
    </source>
</evidence>
<dbReference type="Proteomes" id="UP000199308">
    <property type="component" value="Unassembled WGS sequence"/>
</dbReference>
<dbReference type="InterPro" id="IPR002130">
    <property type="entry name" value="Cyclophilin-type_PPIase_dom"/>
</dbReference>